<evidence type="ECO:0000313" key="3">
    <source>
        <dbReference type="Proteomes" id="UP000235786"/>
    </source>
</evidence>
<evidence type="ECO:0000256" key="1">
    <source>
        <dbReference type="SAM" id="MobiDB-lite"/>
    </source>
</evidence>
<sequence>MGHGQPRAAGGVVGTGAGLGWAGQAAPMGNYKYCGRVSVGMCVKCASSHKRETGGRRGRPAGGGNSGGRSSLFGTTAVITIHQPRADGHARFHFSDIRLGGMDIAHRAPLLVLAVCESINGFPVLAMPSAHVAGCFACQVRNQHARQFAETSRPPNAGVKIRETTCEVHLIILTS</sequence>
<accession>A0A2J6S986</accession>
<organism evidence="2 3">
    <name type="scientific">Hyaloscypha variabilis (strain UAMH 11265 / GT02V1 / F)</name>
    <name type="common">Meliniomyces variabilis</name>
    <dbReference type="NCBI Taxonomy" id="1149755"/>
    <lineage>
        <taxon>Eukaryota</taxon>
        <taxon>Fungi</taxon>
        <taxon>Dikarya</taxon>
        <taxon>Ascomycota</taxon>
        <taxon>Pezizomycotina</taxon>
        <taxon>Leotiomycetes</taxon>
        <taxon>Helotiales</taxon>
        <taxon>Hyaloscyphaceae</taxon>
        <taxon>Hyaloscypha</taxon>
        <taxon>Hyaloscypha variabilis</taxon>
    </lineage>
</organism>
<dbReference type="EMBL" id="KZ613938">
    <property type="protein sequence ID" value="PMD47332.1"/>
    <property type="molecule type" value="Genomic_DNA"/>
</dbReference>
<gene>
    <name evidence="2" type="ORF">L207DRAFT_154747</name>
</gene>
<protein>
    <submittedName>
        <fullName evidence="2">Uncharacterized protein</fullName>
    </submittedName>
</protein>
<name>A0A2J6S986_HYAVF</name>
<dbReference type="AlphaFoldDB" id="A0A2J6S986"/>
<evidence type="ECO:0000313" key="2">
    <source>
        <dbReference type="EMBL" id="PMD47332.1"/>
    </source>
</evidence>
<proteinExistence type="predicted"/>
<reference evidence="2 3" key="1">
    <citation type="submission" date="2016-04" db="EMBL/GenBank/DDBJ databases">
        <title>A degradative enzymes factory behind the ericoid mycorrhizal symbiosis.</title>
        <authorList>
            <consortium name="DOE Joint Genome Institute"/>
            <person name="Martino E."/>
            <person name="Morin E."/>
            <person name="Grelet G."/>
            <person name="Kuo A."/>
            <person name="Kohler A."/>
            <person name="Daghino S."/>
            <person name="Barry K."/>
            <person name="Choi C."/>
            <person name="Cichocki N."/>
            <person name="Clum A."/>
            <person name="Copeland A."/>
            <person name="Hainaut M."/>
            <person name="Haridas S."/>
            <person name="Labutti K."/>
            <person name="Lindquist E."/>
            <person name="Lipzen A."/>
            <person name="Khouja H.-R."/>
            <person name="Murat C."/>
            <person name="Ohm R."/>
            <person name="Olson A."/>
            <person name="Spatafora J."/>
            <person name="Veneault-Fourrey C."/>
            <person name="Henrissat B."/>
            <person name="Grigoriev I."/>
            <person name="Martin F."/>
            <person name="Perotto S."/>
        </authorList>
    </citation>
    <scope>NUCLEOTIDE SEQUENCE [LARGE SCALE GENOMIC DNA]</scope>
    <source>
        <strain evidence="2 3">F</strain>
    </source>
</reference>
<dbReference type="Proteomes" id="UP000235786">
    <property type="component" value="Unassembled WGS sequence"/>
</dbReference>
<keyword evidence="3" id="KW-1185">Reference proteome</keyword>
<feature type="region of interest" description="Disordered" evidence="1">
    <location>
        <begin position="50"/>
        <end position="70"/>
    </location>
</feature>